<dbReference type="AlphaFoldDB" id="W4G509"/>
<evidence type="ECO:0000313" key="4">
    <source>
        <dbReference type="EMBL" id="ETV74381.1"/>
    </source>
</evidence>
<gene>
    <name evidence="4" type="ORF">H257_10972</name>
</gene>
<feature type="region of interest" description="Disordered" evidence="2">
    <location>
        <begin position="35"/>
        <end position="87"/>
    </location>
</feature>
<dbReference type="Gene3D" id="4.10.60.10">
    <property type="entry name" value="Zinc finger, CCHC-type"/>
    <property type="match status" value="1"/>
</dbReference>
<dbReference type="InterPro" id="IPR001878">
    <property type="entry name" value="Znf_CCHC"/>
</dbReference>
<dbReference type="GeneID" id="20812968"/>
<keyword evidence="1" id="KW-0862">Zinc</keyword>
<dbReference type="RefSeq" id="XP_009836039.1">
    <property type="nucleotide sequence ID" value="XM_009837737.1"/>
</dbReference>
<dbReference type="GO" id="GO:0008270">
    <property type="term" value="F:zinc ion binding"/>
    <property type="evidence" value="ECO:0007669"/>
    <property type="project" value="UniProtKB-KW"/>
</dbReference>
<dbReference type="VEuPathDB" id="FungiDB:H257_10972"/>
<dbReference type="InterPro" id="IPR036875">
    <property type="entry name" value="Znf_CCHC_sf"/>
</dbReference>
<evidence type="ECO:0000256" key="2">
    <source>
        <dbReference type="SAM" id="MobiDB-lite"/>
    </source>
</evidence>
<reference evidence="4" key="1">
    <citation type="submission" date="2013-12" db="EMBL/GenBank/DDBJ databases">
        <title>The Genome Sequence of Aphanomyces astaci APO3.</title>
        <authorList>
            <consortium name="The Broad Institute Genomics Platform"/>
            <person name="Russ C."/>
            <person name="Tyler B."/>
            <person name="van West P."/>
            <person name="Dieguez-Uribeondo J."/>
            <person name="Young S.K."/>
            <person name="Zeng Q."/>
            <person name="Gargeya S."/>
            <person name="Fitzgerald M."/>
            <person name="Abouelleil A."/>
            <person name="Alvarado L."/>
            <person name="Chapman S.B."/>
            <person name="Gainer-Dewar J."/>
            <person name="Goldberg J."/>
            <person name="Griggs A."/>
            <person name="Gujja S."/>
            <person name="Hansen M."/>
            <person name="Howarth C."/>
            <person name="Imamovic A."/>
            <person name="Ireland A."/>
            <person name="Larimer J."/>
            <person name="McCowan C."/>
            <person name="Murphy C."/>
            <person name="Pearson M."/>
            <person name="Poon T.W."/>
            <person name="Priest M."/>
            <person name="Roberts A."/>
            <person name="Saif S."/>
            <person name="Shea T."/>
            <person name="Sykes S."/>
            <person name="Wortman J."/>
            <person name="Nusbaum C."/>
            <person name="Birren B."/>
        </authorList>
    </citation>
    <scope>NUCLEOTIDE SEQUENCE [LARGE SCALE GENOMIC DNA]</scope>
    <source>
        <strain evidence="4">APO3</strain>
    </source>
</reference>
<dbReference type="PROSITE" id="PS50158">
    <property type="entry name" value="ZF_CCHC"/>
    <property type="match status" value="1"/>
</dbReference>
<dbReference type="Pfam" id="PF00098">
    <property type="entry name" value="zf-CCHC"/>
    <property type="match status" value="1"/>
</dbReference>
<dbReference type="GO" id="GO:0003676">
    <property type="term" value="F:nucleic acid binding"/>
    <property type="evidence" value="ECO:0007669"/>
    <property type="project" value="InterPro"/>
</dbReference>
<sequence>MDVFMLAEPSDDRTYFNCGRPGHFSRACPAPHRVASAASNSHGSSRAAPDIHLSRPPSGPPNRFNRERYGASRPHFTSSAAGNGCSQ</sequence>
<feature type="domain" description="CCHC-type" evidence="3">
    <location>
        <begin position="16"/>
        <end position="29"/>
    </location>
</feature>
<dbReference type="EMBL" id="KI913144">
    <property type="protein sequence ID" value="ETV74381.1"/>
    <property type="molecule type" value="Genomic_DNA"/>
</dbReference>
<protein>
    <recommendedName>
        <fullName evidence="3">CCHC-type domain-containing protein</fullName>
    </recommendedName>
</protein>
<feature type="compositionally biased region" description="Polar residues" evidence="2">
    <location>
        <begin position="75"/>
        <end position="87"/>
    </location>
</feature>
<evidence type="ECO:0000256" key="1">
    <source>
        <dbReference type="PROSITE-ProRule" id="PRU00047"/>
    </source>
</evidence>
<organism evidence="4">
    <name type="scientific">Aphanomyces astaci</name>
    <name type="common">Crayfish plague agent</name>
    <dbReference type="NCBI Taxonomy" id="112090"/>
    <lineage>
        <taxon>Eukaryota</taxon>
        <taxon>Sar</taxon>
        <taxon>Stramenopiles</taxon>
        <taxon>Oomycota</taxon>
        <taxon>Saprolegniomycetes</taxon>
        <taxon>Saprolegniales</taxon>
        <taxon>Verrucalvaceae</taxon>
        <taxon>Aphanomyces</taxon>
    </lineage>
</organism>
<dbReference type="SUPFAM" id="SSF57756">
    <property type="entry name" value="Retrovirus zinc finger-like domains"/>
    <property type="match status" value="1"/>
</dbReference>
<name>W4G509_APHAT</name>
<keyword evidence="1" id="KW-0863">Zinc-finger</keyword>
<accession>W4G509</accession>
<proteinExistence type="predicted"/>
<evidence type="ECO:0000259" key="3">
    <source>
        <dbReference type="PROSITE" id="PS50158"/>
    </source>
</evidence>
<keyword evidence="1" id="KW-0479">Metal-binding</keyword>